<dbReference type="AlphaFoldDB" id="A0A4Q8M612"/>
<accession>A0A4Q9T9Y1</accession>
<dbReference type="EMBL" id="SHMF01000001">
    <property type="protein sequence ID" value="TAA37162.1"/>
    <property type="molecule type" value="Genomic_DNA"/>
</dbReference>
<keyword evidence="1" id="KW-1133">Transmembrane helix</keyword>
<feature type="transmembrane region" description="Helical" evidence="1">
    <location>
        <begin position="33"/>
        <end position="50"/>
    </location>
</feature>
<protein>
    <recommendedName>
        <fullName evidence="2">LiaI-LiaF-like transmembrane region domain-containing protein</fullName>
    </recommendedName>
</protein>
<feature type="domain" description="LiaI-LiaF-like transmembrane region" evidence="2">
    <location>
        <begin position="4"/>
        <end position="49"/>
    </location>
</feature>
<evidence type="ECO:0000313" key="4">
    <source>
        <dbReference type="EMBL" id="TAA28926.1"/>
    </source>
</evidence>
<dbReference type="Proteomes" id="UP000294164">
    <property type="component" value="Unassembled WGS sequence"/>
</dbReference>
<keyword evidence="1" id="KW-0472">Membrane</keyword>
<dbReference type="EMBL" id="SHMB01000004">
    <property type="protein sequence ID" value="TAA28926.1"/>
    <property type="molecule type" value="Genomic_DNA"/>
</dbReference>
<sequence>MRHLIPALILIVLGTLFLLDNLGFPGLDVRELIATWWPLLLILGGINLLLRRASGQQARCRDVS</sequence>
<organism evidence="6 10">
    <name type="scientific">Pseudoxanthomonas winnipegensis</name>
    <dbReference type="NCBI Taxonomy" id="2480810"/>
    <lineage>
        <taxon>Bacteria</taxon>
        <taxon>Pseudomonadati</taxon>
        <taxon>Pseudomonadota</taxon>
        <taxon>Gammaproteobacteria</taxon>
        <taxon>Lysobacterales</taxon>
        <taxon>Lysobacteraceae</taxon>
        <taxon>Pseudoxanthomonas</taxon>
    </lineage>
</organism>
<evidence type="ECO:0000313" key="7">
    <source>
        <dbReference type="Proteomes" id="UP000291286"/>
    </source>
</evidence>
<dbReference type="RefSeq" id="WP_130518899.1">
    <property type="nucleotide sequence ID" value="NZ_CAWZZE010000037.1"/>
</dbReference>
<dbReference type="Proteomes" id="UP000293089">
    <property type="component" value="Unassembled WGS sequence"/>
</dbReference>
<keyword evidence="9" id="KW-1185">Reference proteome</keyword>
<proteinExistence type="predicted"/>
<dbReference type="InterPro" id="IPR043726">
    <property type="entry name" value="LiaI-LiaF-like_TM1"/>
</dbReference>
<evidence type="ECO:0000313" key="9">
    <source>
        <dbReference type="Proteomes" id="UP000293089"/>
    </source>
</evidence>
<dbReference type="Proteomes" id="UP000292087">
    <property type="component" value="Unassembled WGS sequence"/>
</dbReference>
<evidence type="ECO:0000259" key="2">
    <source>
        <dbReference type="Pfam" id="PF18917"/>
    </source>
</evidence>
<accession>A0A4Q8LXK0</accession>
<dbReference type="EMBL" id="SHME01000004">
    <property type="protein sequence ID" value="TAA18600.1"/>
    <property type="molecule type" value="Genomic_DNA"/>
</dbReference>
<name>A0A4Q8M612_9GAMM</name>
<reference evidence="7 8" key="1">
    <citation type="submission" date="2019-02" db="EMBL/GenBank/DDBJ databases">
        <title>WGS of Pseudoxanthomonas species novum from clinical isolates.</title>
        <authorList>
            <person name="Bernier A.-M."/>
            <person name="Bernard K."/>
            <person name="Vachon A."/>
        </authorList>
    </citation>
    <scope>NUCLEOTIDE SEQUENCE [LARGE SCALE GENOMIC DNA]</scope>
    <source>
        <strain evidence="9">NML 170316</strain>
        <strain evidence="6 10">NML130969</strain>
        <strain evidence="5 8">NML140781</strain>
        <strain evidence="3">NML170316</strain>
        <strain evidence="4 7">NML171202</strain>
    </source>
</reference>
<dbReference type="GeneID" id="93828753"/>
<evidence type="ECO:0000313" key="6">
    <source>
        <dbReference type="EMBL" id="TAA44891.1"/>
    </source>
</evidence>
<accession>A0A4Q8M612</accession>
<dbReference type="Pfam" id="PF18917">
    <property type="entry name" value="LiaI-LiaF-like_TM1"/>
    <property type="match status" value="1"/>
</dbReference>
<evidence type="ECO:0000313" key="3">
    <source>
        <dbReference type="EMBL" id="TAA18600.1"/>
    </source>
</evidence>
<keyword evidence="1" id="KW-0812">Transmembrane</keyword>
<evidence type="ECO:0000313" key="5">
    <source>
        <dbReference type="EMBL" id="TAA37162.1"/>
    </source>
</evidence>
<comment type="caution">
    <text evidence="6">The sequence shown here is derived from an EMBL/GenBank/DDBJ whole genome shotgun (WGS) entry which is preliminary data.</text>
</comment>
<evidence type="ECO:0000256" key="1">
    <source>
        <dbReference type="SAM" id="Phobius"/>
    </source>
</evidence>
<dbReference type="EMBL" id="SHMG01000003">
    <property type="protein sequence ID" value="TAA44891.1"/>
    <property type="molecule type" value="Genomic_DNA"/>
</dbReference>
<accession>A0A4Q8LHG7</accession>
<evidence type="ECO:0000313" key="8">
    <source>
        <dbReference type="Proteomes" id="UP000292087"/>
    </source>
</evidence>
<gene>
    <name evidence="6" type="ORF">EA655_08305</name>
    <name evidence="5" type="ORF">EA656_00320</name>
    <name evidence="3" type="ORF">EA658_16020</name>
    <name evidence="4" type="ORF">EA661_11545</name>
</gene>
<evidence type="ECO:0000313" key="10">
    <source>
        <dbReference type="Proteomes" id="UP000294164"/>
    </source>
</evidence>
<dbReference type="Proteomes" id="UP000291286">
    <property type="component" value="Unassembled WGS sequence"/>
</dbReference>